<dbReference type="Gramene" id="mRNA:HanXRQr2_Chr10g0420131">
    <property type="protein sequence ID" value="mRNA:HanXRQr2_Chr10g0420131"/>
    <property type="gene ID" value="HanXRQr2_Chr10g0420131"/>
</dbReference>
<name>A0A9K3HUC2_HELAN</name>
<dbReference type="AlphaFoldDB" id="A0A9K3HUC2"/>
<dbReference type="PANTHER" id="PTHR12725:SF72">
    <property type="entry name" value="HALOACID DEHALOGENASE-LIKE HYDROLASE"/>
    <property type="match status" value="1"/>
</dbReference>
<dbReference type="PANTHER" id="PTHR12725">
    <property type="entry name" value="HALOACID DEHALOGENASE-LIKE HYDROLASE"/>
    <property type="match status" value="1"/>
</dbReference>
<proteinExistence type="predicted"/>
<dbReference type="EMBL" id="MNCJ02000325">
    <property type="protein sequence ID" value="KAF5784712.1"/>
    <property type="molecule type" value="Genomic_DNA"/>
</dbReference>
<evidence type="ECO:0000313" key="2">
    <source>
        <dbReference type="Proteomes" id="UP000215914"/>
    </source>
</evidence>
<reference evidence="1" key="1">
    <citation type="journal article" date="2017" name="Nature">
        <title>The sunflower genome provides insights into oil metabolism, flowering and Asterid evolution.</title>
        <authorList>
            <person name="Badouin H."/>
            <person name="Gouzy J."/>
            <person name="Grassa C.J."/>
            <person name="Murat F."/>
            <person name="Staton S.E."/>
            <person name="Cottret L."/>
            <person name="Lelandais-Briere C."/>
            <person name="Owens G.L."/>
            <person name="Carrere S."/>
            <person name="Mayjonade B."/>
            <person name="Legrand L."/>
            <person name="Gill N."/>
            <person name="Kane N.C."/>
            <person name="Bowers J.E."/>
            <person name="Hubner S."/>
            <person name="Bellec A."/>
            <person name="Berard A."/>
            <person name="Berges H."/>
            <person name="Blanchet N."/>
            <person name="Boniface M.C."/>
            <person name="Brunel D."/>
            <person name="Catrice O."/>
            <person name="Chaidir N."/>
            <person name="Claudel C."/>
            <person name="Donnadieu C."/>
            <person name="Faraut T."/>
            <person name="Fievet G."/>
            <person name="Helmstetter N."/>
            <person name="King M."/>
            <person name="Knapp S.J."/>
            <person name="Lai Z."/>
            <person name="Le Paslier M.C."/>
            <person name="Lippi Y."/>
            <person name="Lorenzon L."/>
            <person name="Mandel J.R."/>
            <person name="Marage G."/>
            <person name="Marchand G."/>
            <person name="Marquand E."/>
            <person name="Bret-Mestries E."/>
            <person name="Morien E."/>
            <person name="Nambeesan S."/>
            <person name="Nguyen T."/>
            <person name="Pegot-Espagnet P."/>
            <person name="Pouilly N."/>
            <person name="Raftis F."/>
            <person name="Sallet E."/>
            <person name="Schiex T."/>
            <person name="Thomas J."/>
            <person name="Vandecasteele C."/>
            <person name="Vares D."/>
            <person name="Vear F."/>
            <person name="Vautrin S."/>
            <person name="Crespi M."/>
            <person name="Mangin B."/>
            <person name="Burke J.M."/>
            <person name="Salse J."/>
            <person name="Munos S."/>
            <person name="Vincourt P."/>
            <person name="Rieseberg L.H."/>
            <person name="Langlade N.B."/>
        </authorList>
    </citation>
    <scope>NUCLEOTIDE SEQUENCE</scope>
    <source>
        <tissue evidence="1">Leaves</tissue>
    </source>
</reference>
<organism evidence="1 2">
    <name type="scientific">Helianthus annuus</name>
    <name type="common">Common sunflower</name>
    <dbReference type="NCBI Taxonomy" id="4232"/>
    <lineage>
        <taxon>Eukaryota</taxon>
        <taxon>Viridiplantae</taxon>
        <taxon>Streptophyta</taxon>
        <taxon>Embryophyta</taxon>
        <taxon>Tracheophyta</taxon>
        <taxon>Spermatophyta</taxon>
        <taxon>Magnoliopsida</taxon>
        <taxon>eudicotyledons</taxon>
        <taxon>Gunneridae</taxon>
        <taxon>Pentapetalae</taxon>
        <taxon>asterids</taxon>
        <taxon>campanulids</taxon>
        <taxon>Asterales</taxon>
        <taxon>Asteraceae</taxon>
        <taxon>Asteroideae</taxon>
        <taxon>Heliantheae alliance</taxon>
        <taxon>Heliantheae</taxon>
        <taxon>Helianthus</taxon>
    </lineage>
</organism>
<accession>A0A9K3HUC2</accession>
<reference evidence="1" key="2">
    <citation type="submission" date="2020-06" db="EMBL/GenBank/DDBJ databases">
        <title>Helianthus annuus Genome sequencing and assembly Release 2.</title>
        <authorList>
            <person name="Gouzy J."/>
            <person name="Langlade N."/>
            <person name="Munos S."/>
        </authorList>
    </citation>
    <scope>NUCLEOTIDE SEQUENCE</scope>
    <source>
        <tissue evidence="1">Leaves</tissue>
    </source>
</reference>
<evidence type="ECO:0000313" key="1">
    <source>
        <dbReference type="EMBL" id="KAF5784712.1"/>
    </source>
</evidence>
<dbReference type="Proteomes" id="UP000215914">
    <property type="component" value="Unassembled WGS sequence"/>
</dbReference>
<gene>
    <name evidence="1" type="ORF">HanXRQr2_Chr10g0420131</name>
</gene>
<sequence>MQSSINECLTLQGLWDINGWSLKAFGYDFDQGDYHSFVHGRLTYEYLKPNPVLRSLLQYIACP</sequence>
<keyword evidence="2" id="KW-1185">Reference proteome</keyword>
<protein>
    <submittedName>
        <fullName evidence="1">Uncharacterized protein</fullName>
    </submittedName>
</protein>
<comment type="caution">
    <text evidence="1">The sequence shown here is derived from an EMBL/GenBank/DDBJ whole genome shotgun (WGS) entry which is preliminary data.</text>
</comment>